<keyword evidence="11" id="KW-1185">Reference proteome</keyword>
<dbReference type="eggNOG" id="COG0252">
    <property type="taxonomic scope" value="Bacteria"/>
</dbReference>
<feature type="active site" evidence="6">
    <location>
        <position position="14"/>
    </location>
</feature>
<dbReference type="InterPro" id="IPR006034">
    <property type="entry name" value="Asparaginase/glutaminase-like"/>
</dbReference>
<dbReference type="Gene3D" id="3.40.50.40">
    <property type="match status" value="1"/>
</dbReference>
<evidence type="ECO:0000256" key="2">
    <source>
        <dbReference type="ARBA" id="ARBA00012920"/>
    </source>
</evidence>
<dbReference type="EC" id="3.5.1.1" evidence="2"/>
<feature type="domain" description="L-asparaginase N-terminal" evidence="8">
    <location>
        <begin position="5"/>
        <end position="197"/>
    </location>
</feature>
<dbReference type="InterPro" id="IPR020827">
    <property type="entry name" value="Asparaginase/glutaminase_AS1"/>
</dbReference>
<feature type="domain" description="Asparaginase/glutaminase C-terminal" evidence="9">
    <location>
        <begin position="218"/>
        <end position="323"/>
    </location>
</feature>
<dbReference type="InterPro" id="IPR036152">
    <property type="entry name" value="Asp/glu_Ase-like_sf"/>
</dbReference>
<dbReference type="CDD" id="cd08964">
    <property type="entry name" value="L-asparaginase_II"/>
    <property type="match status" value="1"/>
</dbReference>
<proteinExistence type="inferred from homology"/>
<dbReference type="InterPro" id="IPR037152">
    <property type="entry name" value="L-asparaginase_N_sf"/>
</dbReference>
<dbReference type="GO" id="GO:0004067">
    <property type="term" value="F:asparaginase activity"/>
    <property type="evidence" value="ECO:0007669"/>
    <property type="project" value="UniProtKB-UniRule"/>
</dbReference>
<reference evidence="10 11" key="1">
    <citation type="submission" date="2014-07" db="EMBL/GenBank/DDBJ databases">
        <authorList>
            <person name="McCorrison J."/>
            <person name="Sanka R."/>
            <person name="Torralba M."/>
            <person name="Gillis M."/>
            <person name="Haft D.H."/>
            <person name="Methe B."/>
            <person name="Sutton G."/>
            <person name="Nelson K.E."/>
        </authorList>
    </citation>
    <scope>NUCLEOTIDE SEQUENCE [LARGE SCALE GENOMIC DNA]</scope>
    <source>
        <strain evidence="10 11">DNF00314</strain>
    </source>
</reference>
<evidence type="ECO:0000256" key="4">
    <source>
        <dbReference type="PIRSR" id="PIRSR001220-1"/>
    </source>
</evidence>
<dbReference type="PROSITE" id="PS51732">
    <property type="entry name" value="ASN_GLN_ASE_3"/>
    <property type="match status" value="1"/>
</dbReference>
<dbReference type="Pfam" id="PF00710">
    <property type="entry name" value="Asparaginase"/>
    <property type="match status" value="1"/>
</dbReference>
<dbReference type="SMART" id="SM00870">
    <property type="entry name" value="Asparaginase"/>
    <property type="match status" value="1"/>
</dbReference>
<dbReference type="PIRSF" id="PIRSF500176">
    <property type="entry name" value="L_ASNase"/>
    <property type="match status" value="1"/>
</dbReference>
<feature type="binding site" evidence="5">
    <location>
        <begin position="94"/>
        <end position="95"/>
    </location>
    <ligand>
        <name>substrate</name>
    </ligand>
</feature>
<dbReference type="PROSITE" id="PS00144">
    <property type="entry name" value="ASN_GLN_ASE_1"/>
    <property type="match status" value="1"/>
</dbReference>
<dbReference type="InterPro" id="IPR027473">
    <property type="entry name" value="L-asparaginase_C"/>
</dbReference>
<evidence type="ECO:0000256" key="5">
    <source>
        <dbReference type="PIRSR" id="PIRSR001220-2"/>
    </source>
</evidence>
<name>A0A096CNP9_9FIRM</name>
<dbReference type="Gene3D" id="3.40.50.1170">
    <property type="entry name" value="L-asparaginase, N-terminal domain"/>
    <property type="match status" value="1"/>
</dbReference>
<dbReference type="PANTHER" id="PTHR11707:SF28">
    <property type="entry name" value="60 KDA LYSOPHOSPHOLIPASE"/>
    <property type="match status" value="1"/>
</dbReference>
<dbReference type="PRINTS" id="PR00139">
    <property type="entry name" value="ASNGLNASE"/>
</dbReference>
<dbReference type="GO" id="GO:0006528">
    <property type="term" value="P:asparagine metabolic process"/>
    <property type="evidence" value="ECO:0007669"/>
    <property type="project" value="InterPro"/>
</dbReference>
<comment type="caution">
    <text evidence="10">The sequence shown here is derived from an EMBL/GenBank/DDBJ whole genome shotgun (WGS) entry which is preliminary data.</text>
</comment>
<gene>
    <name evidence="10" type="ORF">HMPREF0872_06720</name>
</gene>
<dbReference type="RefSeq" id="WP_038152903.1">
    <property type="nucleotide sequence ID" value="NZ_JRNT01000024.1"/>
</dbReference>
<evidence type="ECO:0000259" key="8">
    <source>
        <dbReference type="Pfam" id="PF00710"/>
    </source>
</evidence>
<evidence type="ECO:0000259" key="9">
    <source>
        <dbReference type="Pfam" id="PF17763"/>
    </source>
</evidence>
<sequence>MTRKKIVLIGTGGTIAGKGSSATDLIGYTSGVLSLQDIIASVPDIKSYGPFEYIQFSNMESSDIMPDTWLSLAKLVESVVEEDDVAGVIITHGTDSMEETAYFLHLTVHTRKPIAITGAMRPAGSISADGPLNLLYAAQLVRTEDSAAKGVFVALNGYIDSARDVTKMNTTNVDTFGNSVFGHMGIIQNGKAYFYYTSTKKHTYESQFFARQIHSLPNVAIAYCYAGIDPQLLQAILSTRPEGLILVGLGHGTIPEQIYRITKGLSIPVVRASRTHGGMVSSLGTDRFGNYLVCGTLNPMKARILLMLALTKTTDRERIATWFEEY</sequence>
<dbReference type="SFLD" id="SFLDS00057">
    <property type="entry name" value="Glutaminase/Asparaginase"/>
    <property type="match status" value="1"/>
</dbReference>
<dbReference type="Pfam" id="PF17763">
    <property type="entry name" value="Asparaginase_C"/>
    <property type="match status" value="1"/>
</dbReference>
<dbReference type="InterPro" id="IPR027474">
    <property type="entry name" value="L-asparaginase_N"/>
</dbReference>
<evidence type="ECO:0000256" key="1">
    <source>
        <dbReference type="ARBA" id="ARBA00010518"/>
    </source>
</evidence>
<feature type="binding site" evidence="5">
    <location>
        <position position="61"/>
    </location>
    <ligand>
        <name>substrate</name>
    </ligand>
</feature>
<evidence type="ECO:0000256" key="6">
    <source>
        <dbReference type="PROSITE-ProRule" id="PRU10099"/>
    </source>
</evidence>
<keyword evidence="3" id="KW-0378">Hydrolase</keyword>
<dbReference type="InterPro" id="IPR040919">
    <property type="entry name" value="Asparaginase_C"/>
</dbReference>
<comment type="similarity">
    <text evidence="1 7">Belongs to the asparaginase 1 family.</text>
</comment>
<dbReference type="Proteomes" id="UP000029628">
    <property type="component" value="Unassembled WGS sequence"/>
</dbReference>
<organism evidence="10 11">
    <name type="scientific">Veillonella montpellierensis DNF00314</name>
    <dbReference type="NCBI Taxonomy" id="1401067"/>
    <lineage>
        <taxon>Bacteria</taxon>
        <taxon>Bacillati</taxon>
        <taxon>Bacillota</taxon>
        <taxon>Negativicutes</taxon>
        <taxon>Veillonellales</taxon>
        <taxon>Veillonellaceae</taxon>
        <taxon>Veillonella</taxon>
    </lineage>
</organism>
<dbReference type="SUPFAM" id="SSF53774">
    <property type="entry name" value="Glutaminase/Asparaginase"/>
    <property type="match status" value="1"/>
</dbReference>
<evidence type="ECO:0000313" key="10">
    <source>
        <dbReference type="EMBL" id="KGF46924.1"/>
    </source>
</evidence>
<evidence type="ECO:0000256" key="7">
    <source>
        <dbReference type="RuleBase" id="RU004456"/>
    </source>
</evidence>
<dbReference type="EMBL" id="JRNT01000024">
    <property type="protein sequence ID" value="KGF46924.1"/>
    <property type="molecule type" value="Genomic_DNA"/>
</dbReference>
<evidence type="ECO:0000256" key="3">
    <source>
        <dbReference type="ARBA" id="ARBA00022801"/>
    </source>
</evidence>
<dbReference type="InterPro" id="IPR004550">
    <property type="entry name" value="AsnASE_II"/>
</dbReference>
<accession>A0A096CNP9</accession>
<dbReference type="FunFam" id="3.40.50.1170:FF:000001">
    <property type="entry name" value="L-asparaginase 2"/>
    <property type="match status" value="1"/>
</dbReference>
<protein>
    <recommendedName>
        <fullName evidence="2">asparaginase</fullName>
        <ecNumber evidence="2">3.5.1.1</ecNumber>
    </recommendedName>
</protein>
<evidence type="ECO:0000313" key="11">
    <source>
        <dbReference type="Proteomes" id="UP000029628"/>
    </source>
</evidence>
<dbReference type="AlphaFoldDB" id="A0A096CNP9"/>
<feature type="active site" description="O-isoaspartyl threonine intermediate" evidence="4">
    <location>
        <position position="14"/>
    </location>
</feature>
<dbReference type="NCBIfam" id="TIGR00520">
    <property type="entry name" value="asnASE_II"/>
    <property type="match status" value="1"/>
</dbReference>
<dbReference type="PIRSF" id="PIRSF001220">
    <property type="entry name" value="L-ASNase_gatD"/>
    <property type="match status" value="1"/>
</dbReference>
<dbReference type="PANTHER" id="PTHR11707">
    <property type="entry name" value="L-ASPARAGINASE"/>
    <property type="match status" value="1"/>
</dbReference>